<protein>
    <submittedName>
        <fullName evidence="2">Putative RNase H-like HicB family nuclease</fullName>
    </submittedName>
</protein>
<evidence type="ECO:0000313" key="3">
    <source>
        <dbReference type="Proteomes" id="UP000531251"/>
    </source>
</evidence>
<accession>A0A7X5Y203</accession>
<dbReference type="InterPro" id="IPR051404">
    <property type="entry name" value="TA_system_antitoxin"/>
</dbReference>
<name>A0A7X5Y203_9SPHN</name>
<evidence type="ECO:0000259" key="1">
    <source>
        <dbReference type="Pfam" id="PF15919"/>
    </source>
</evidence>
<proteinExistence type="predicted"/>
<gene>
    <name evidence="2" type="ORF">GGR89_002646</name>
</gene>
<keyword evidence="3" id="KW-1185">Reference proteome</keyword>
<feature type="domain" description="HicB-like antitoxin of toxin-antitoxin system" evidence="1">
    <location>
        <begin position="13"/>
        <end position="65"/>
    </location>
</feature>
<dbReference type="Pfam" id="PF15919">
    <property type="entry name" value="HicB_lk_antitox"/>
    <property type="match status" value="1"/>
</dbReference>
<dbReference type="AlphaFoldDB" id="A0A7X5Y203"/>
<sequence length="77" mass="8607">MSAPHYHINLLWSDEDGCWIADVPDLRYCTTHGDTPELALANVREAIDGWIEAARANGLPIPEPRYRPAIYAARFAA</sequence>
<dbReference type="InterPro" id="IPR031807">
    <property type="entry name" value="HicB-like"/>
</dbReference>
<dbReference type="InterPro" id="IPR035069">
    <property type="entry name" value="TTHA1013/TTHA0281-like"/>
</dbReference>
<evidence type="ECO:0000313" key="2">
    <source>
        <dbReference type="EMBL" id="NJB98315.1"/>
    </source>
</evidence>
<reference evidence="2 3" key="1">
    <citation type="submission" date="2020-03" db="EMBL/GenBank/DDBJ databases">
        <title>Genomic Encyclopedia of Type Strains, Phase IV (KMG-IV): sequencing the most valuable type-strain genomes for metagenomic binning, comparative biology and taxonomic classification.</title>
        <authorList>
            <person name="Goeker M."/>
        </authorList>
    </citation>
    <scope>NUCLEOTIDE SEQUENCE [LARGE SCALE GENOMIC DNA]</scope>
    <source>
        <strain evidence="2 3">DSM 7225</strain>
    </source>
</reference>
<dbReference type="RefSeq" id="WP_125976638.1">
    <property type="nucleotide sequence ID" value="NZ_BAAADY010000003.1"/>
</dbReference>
<dbReference type="Gene3D" id="3.30.160.250">
    <property type="match status" value="1"/>
</dbReference>
<dbReference type="PANTHER" id="PTHR34504">
    <property type="entry name" value="ANTITOXIN HICB"/>
    <property type="match status" value="1"/>
</dbReference>
<dbReference type="Proteomes" id="UP000531251">
    <property type="component" value="Unassembled WGS sequence"/>
</dbReference>
<dbReference type="SUPFAM" id="SSF143100">
    <property type="entry name" value="TTHA1013/TTHA0281-like"/>
    <property type="match status" value="1"/>
</dbReference>
<organism evidence="2 3">
    <name type="scientific">Sphingomonas trueperi</name>
    <dbReference type="NCBI Taxonomy" id="53317"/>
    <lineage>
        <taxon>Bacteria</taxon>
        <taxon>Pseudomonadati</taxon>
        <taxon>Pseudomonadota</taxon>
        <taxon>Alphaproteobacteria</taxon>
        <taxon>Sphingomonadales</taxon>
        <taxon>Sphingomonadaceae</taxon>
        <taxon>Sphingomonas</taxon>
    </lineage>
</organism>
<comment type="caution">
    <text evidence="2">The sequence shown here is derived from an EMBL/GenBank/DDBJ whole genome shotgun (WGS) entry which is preliminary data.</text>
</comment>
<dbReference type="EMBL" id="JAATJB010000007">
    <property type="protein sequence ID" value="NJB98315.1"/>
    <property type="molecule type" value="Genomic_DNA"/>
</dbReference>
<dbReference type="PANTHER" id="PTHR34504:SF2">
    <property type="entry name" value="UPF0150 PROTEIN SSL0259"/>
    <property type="match status" value="1"/>
</dbReference>